<dbReference type="PANTHER" id="PTHR13428:SF12">
    <property type="entry name" value="INNER NUCLEAR MEMBRANE PROTEIN MAN1"/>
    <property type="match status" value="1"/>
</dbReference>
<feature type="region of interest" description="Disordered" evidence="7">
    <location>
        <begin position="42"/>
        <end position="136"/>
    </location>
</feature>
<comment type="caution">
    <text evidence="10">The sequence shown here is derived from an EMBL/GenBank/DDBJ whole genome shotgun (WGS) entry which is preliminary data.</text>
</comment>
<evidence type="ECO:0000256" key="6">
    <source>
        <dbReference type="ARBA" id="ARBA00023242"/>
    </source>
</evidence>
<proteinExistence type="predicted"/>
<feature type="domain" description="LEM" evidence="9">
    <location>
        <begin position="5"/>
        <end position="49"/>
    </location>
</feature>
<feature type="transmembrane region" description="Helical" evidence="8">
    <location>
        <begin position="368"/>
        <end position="391"/>
    </location>
</feature>
<keyword evidence="4 8" id="KW-1133">Transmembrane helix</keyword>
<dbReference type="OrthoDB" id="118234at2759"/>
<accession>A0A8S1BSF8</accession>
<reference evidence="10 11" key="1">
    <citation type="submission" date="2020-04" db="EMBL/GenBank/DDBJ databases">
        <authorList>
            <person name="Alioto T."/>
            <person name="Alioto T."/>
            <person name="Gomez Garrido J."/>
        </authorList>
    </citation>
    <scope>NUCLEOTIDE SEQUENCE [LARGE SCALE GENOMIC DNA]</scope>
</reference>
<protein>
    <recommendedName>
        <fullName evidence="9">LEM domain-containing protein</fullName>
    </recommendedName>
</protein>
<dbReference type="InterPro" id="IPR018996">
    <property type="entry name" value="Man1/Src1-like_C"/>
</dbReference>
<dbReference type="GO" id="GO:0031490">
    <property type="term" value="F:chromatin DNA binding"/>
    <property type="evidence" value="ECO:0007669"/>
    <property type="project" value="TreeGrafter"/>
</dbReference>
<evidence type="ECO:0000256" key="2">
    <source>
        <dbReference type="ARBA" id="ARBA00022553"/>
    </source>
</evidence>
<dbReference type="AlphaFoldDB" id="A0A8S1BSF8"/>
<dbReference type="InterPro" id="IPR052277">
    <property type="entry name" value="INM_ESCRT-Associated"/>
</dbReference>
<dbReference type="CDD" id="cd12934">
    <property type="entry name" value="LEM"/>
    <property type="match status" value="1"/>
</dbReference>
<dbReference type="Proteomes" id="UP000494165">
    <property type="component" value="Unassembled WGS sequence"/>
</dbReference>
<dbReference type="Gene3D" id="1.10.10.1180">
    <property type="entry name" value="MAN1, winged-helix domain"/>
    <property type="match status" value="1"/>
</dbReference>
<dbReference type="EMBL" id="CADEPI010000007">
    <property type="protein sequence ID" value="CAB3361858.1"/>
    <property type="molecule type" value="Genomic_DNA"/>
</dbReference>
<gene>
    <name evidence="10" type="ORF">CLODIP_2_CD01822</name>
</gene>
<dbReference type="SUPFAM" id="SSF54928">
    <property type="entry name" value="RNA-binding domain, RBD"/>
    <property type="match status" value="1"/>
</dbReference>
<evidence type="ECO:0000313" key="11">
    <source>
        <dbReference type="Proteomes" id="UP000494165"/>
    </source>
</evidence>
<evidence type="ECO:0000256" key="1">
    <source>
        <dbReference type="ARBA" id="ARBA00004473"/>
    </source>
</evidence>
<dbReference type="PANTHER" id="PTHR13428">
    <property type="entry name" value="INNER NUCLEAR MEMBRANE PROTEIN MAN1 LEM DOMAIN CONTAINING PROTEIN"/>
    <property type="match status" value="1"/>
</dbReference>
<dbReference type="CDD" id="cd12286">
    <property type="entry name" value="RRM_Man1"/>
    <property type="match status" value="1"/>
</dbReference>
<dbReference type="Pfam" id="PF03020">
    <property type="entry name" value="LEM"/>
    <property type="match status" value="1"/>
</dbReference>
<dbReference type="InterPro" id="IPR041885">
    <property type="entry name" value="MAN1_winged_helix_dom"/>
</dbReference>
<keyword evidence="3 8" id="KW-0812">Transmembrane</keyword>
<evidence type="ECO:0000256" key="7">
    <source>
        <dbReference type="SAM" id="MobiDB-lite"/>
    </source>
</evidence>
<dbReference type="SMART" id="SM00540">
    <property type="entry name" value="LEM"/>
    <property type="match status" value="1"/>
</dbReference>
<evidence type="ECO:0000259" key="9">
    <source>
        <dbReference type="PROSITE" id="PS50954"/>
    </source>
</evidence>
<evidence type="ECO:0000256" key="4">
    <source>
        <dbReference type="ARBA" id="ARBA00022989"/>
    </source>
</evidence>
<dbReference type="InterPro" id="IPR012677">
    <property type="entry name" value="Nucleotide-bd_a/b_plait_sf"/>
</dbReference>
<sequence>MSKIPEEILRLSDEQLRQAFLDRDHPVGPVTDTTRKAYQNKLASLMGAGGSRKTATPKKKKQSIAAMSSEEDEPSPPPKAATPKRKSVAPVAPVTPVETSARRKQVKATPKPKLPTPSPQVSYDTGSDSDEVEPVRDTRRTTHTYYRQVCPSGSPSVSSNPPFMSDFGKKLSLSFNGHTPARNESPQKKVLSQESVGHSWVYKFFTMVLPVLLVAFFAFLAYQYAGMPAAPKGISEQVEPILKDAEFDKDTHLPVCKGTQVPGINCVLHSDIRPTIENLRLLYPFIKQTYIDAVCSSKADANNGRVDFNDMEAQLEARGISDAESVINNIRVLIRNNPDWGFDVVNQGKSLTLKNPSLPSLCFLRLKIAGVFDSLIVVVAVVLIMLALRWVHKSWTEKITKDAARKTALINRIRDRMESTELSNGPFSVPIDQLRDELLGANNVKSMSKVWNEALANVLKYDPEIRMETKLVGGEEADCLVWIRSRSPHSTRVSQQGREATADKLEQMDNSSQSSKEHMSKVWQGQAFENVEGSFNSPPVCPTQCLKIRHMFVPDKPAGSDGVVDAILEKCGQNVNILHIKLDSNANDCCVYMKTASQADAGRAFRALHGWWFDGNLVTVKFLRLERYHERFPEAINACIPLRPSNNTKHASQGKLWQSNENEVD</sequence>
<evidence type="ECO:0000313" key="10">
    <source>
        <dbReference type="EMBL" id="CAB3361858.1"/>
    </source>
</evidence>
<dbReference type="PROSITE" id="PS50954">
    <property type="entry name" value="LEM"/>
    <property type="match status" value="1"/>
</dbReference>
<keyword evidence="2" id="KW-0597">Phosphoprotein</keyword>
<dbReference type="InterPro" id="IPR011015">
    <property type="entry name" value="LEM/LEM-like_dom_sf"/>
</dbReference>
<keyword evidence="5 8" id="KW-0472">Membrane</keyword>
<feature type="transmembrane region" description="Helical" evidence="8">
    <location>
        <begin position="200"/>
        <end position="222"/>
    </location>
</feature>
<dbReference type="Gene3D" id="3.30.70.330">
    <property type="match status" value="1"/>
</dbReference>
<dbReference type="InterPro" id="IPR003887">
    <property type="entry name" value="LEM_dom"/>
</dbReference>
<dbReference type="Pfam" id="PF09402">
    <property type="entry name" value="MSC"/>
    <property type="match status" value="1"/>
</dbReference>
<keyword evidence="11" id="KW-1185">Reference proteome</keyword>
<name>A0A8S1BSF8_9INSE</name>
<evidence type="ECO:0000256" key="3">
    <source>
        <dbReference type="ARBA" id="ARBA00022692"/>
    </source>
</evidence>
<keyword evidence="6" id="KW-0539">Nucleus</keyword>
<feature type="region of interest" description="Disordered" evidence="7">
    <location>
        <begin position="491"/>
        <end position="518"/>
    </location>
</feature>
<dbReference type="GO" id="GO:0006998">
    <property type="term" value="P:nuclear envelope organization"/>
    <property type="evidence" value="ECO:0007669"/>
    <property type="project" value="TreeGrafter"/>
</dbReference>
<organism evidence="10 11">
    <name type="scientific">Cloeon dipterum</name>
    <dbReference type="NCBI Taxonomy" id="197152"/>
    <lineage>
        <taxon>Eukaryota</taxon>
        <taxon>Metazoa</taxon>
        <taxon>Ecdysozoa</taxon>
        <taxon>Arthropoda</taxon>
        <taxon>Hexapoda</taxon>
        <taxon>Insecta</taxon>
        <taxon>Pterygota</taxon>
        <taxon>Palaeoptera</taxon>
        <taxon>Ephemeroptera</taxon>
        <taxon>Pisciforma</taxon>
        <taxon>Baetidae</taxon>
        <taxon>Cloeon</taxon>
    </lineage>
</organism>
<comment type="subcellular location">
    <subcellularLocation>
        <location evidence="1">Nucleus inner membrane</location>
        <topology evidence="1">Multi-pass membrane protein</topology>
    </subcellularLocation>
</comment>
<dbReference type="SUPFAM" id="SSF63451">
    <property type="entry name" value="LEM domain"/>
    <property type="match status" value="1"/>
</dbReference>
<dbReference type="Gene3D" id="1.10.720.40">
    <property type="match status" value="1"/>
</dbReference>
<dbReference type="InterPro" id="IPR035979">
    <property type="entry name" value="RBD_domain_sf"/>
</dbReference>
<dbReference type="GO" id="GO:0005637">
    <property type="term" value="C:nuclear inner membrane"/>
    <property type="evidence" value="ECO:0007669"/>
    <property type="project" value="UniProtKB-SubCell"/>
</dbReference>
<evidence type="ECO:0000256" key="8">
    <source>
        <dbReference type="SAM" id="Phobius"/>
    </source>
</evidence>
<evidence type="ECO:0000256" key="5">
    <source>
        <dbReference type="ARBA" id="ARBA00023136"/>
    </source>
</evidence>
<dbReference type="InterPro" id="IPR034394">
    <property type="entry name" value="Man1_RRM"/>
</dbReference>
<dbReference type="GO" id="GO:0030514">
    <property type="term" value="P:negative regulation of BMP signaling pathway"/>
    <property type="evidence" value="ECO:0007669"/>
    <property type="project" value="TreeGrafter"/>
</dbReference>
<feature type="compositionally biased region" description="Low complexity" evidence="7">
    <location>
        <begin position="88"/>
        <end position="99"/>
    </location>
</feature>